<dbReference type="AlphaFoldDB" id="A0A8S0U723"/>
<dbReference type="EMBL" id="CACTIH010007514">
    <property type="protein sequence ID" value="CAA3014959.1"/>
    <property type="molecule type" value="Genomic_DNA"/>
</dbReference>
<accession>A0A8S0U723</accession>
<keyword evidence="2" id="KW-1185">Reference proteome</keyword>
<gene>
    <name evidence="1" type="ORF">OLEA9_A031706</name>
</gene>
<evidence type="ECO:0000313" key="1">
    <source>
        <dbReference type="EMBL" id="CAA3014959.1"/>
    </source>
</evidence>
<name>A0A8S0U723_OLEEU</name>
<dbReference type="Proteomes" id="UP000594638">
    <property type="component" value="Unassembled WGS sequence"/>
</dbReference>
<comment type="caution">
    <text evidence="1">The sequence shown here is derived from an EMBL/GenBank/DDBJ whole genome shotgun (WGS) entry which is preliminary data.</text>
</comment>
<reference evidence="1 2" key="1">
    <citation type="submission" date="2019-12" db="EMBL/GenBank/DDBJ databases">
        <authorList>
            <person name="Alioto T."/>
            <person name="Alioto T."/>
            <person name="Gomez Garrido J."/>
        </authorList>
    </citation>
    <scope>NUCLEOTIDE SEQUENCE [LARGE SCALE GENOMIC DNA]</scope>
</reference>
<dbReference type="Gramene" id="OE9A031706T1">
    <property type="protein sequence ID" value="OE9A031706C1"/>
    <property type="gene ID" value="OE9A031706"/>
</dbReference>
<organism evidence="1 2">
    <name type="scientific">Olea europaea subsp. europaea</name>
    <dbReference type="NCBI Taxonomy" id="158383"/>
    <lineage>
        <taxon>Eukaryota</taxon>
        <taxon>Viridiplantae</taxon>
        <taxon>Streptophyta</taxon>
        <taxon>Embryophyta</taxon>
        <taxon>Tracheophyta</taxon>
        <taxon>Spermatophyta</taxon>
        <taxon>Magnoliopsida</taxon>
        <taxon>eudicotyledons</taxon>
        <taxon>Gunneridae</taxon>
        <taxon>Pentapetalae</taxon>
        <taxon>asterids</taxon>
        <taxon>lamiids</taxon>
        <taxon>Lamiales</taxon>
        <taxon>Oleaceae</taxon>
        <taxon>Oleeae</taxon>
        <taxon>Olea</taxon>
    </lineage>
</organism>
<proteinExistence type="predicted"/>
<sequence length="100" mass="11430">MMGIEEYEGDLIDLVDLDFKDVDEEDDFIAHSIAEFMIDFTKSLQKGWYCSQSLNGIKMGEKTLAVRRANQGTTQTKFIFETVHGPAAVIIYFDIFETVH</sequence>
<evidence type="ECO:0000313" key="2">
    <source>
        <dbReference type="Proteomes" id="UP000594638"/>
    </source>
</evidence>
<protein>
    <submittedName>
        <fullName evidence="1">Uncharacterized protein</fullName>
    </submittedName>
</protein>
<dbReference type="OrthoDB" id="1986806at2759"/>